<dbReference type="InterPro" id="IPR032255">
    <property type="entry name" value="HBM"/>
</dbReference>
<dbReference type="InterPro" id="IPR004358">
    <property type="entry name" value="Sig_transdc_His_kin-like_C"/>
</dbReference>
<feature type="modified residue" description="4-aspartylphosphate" evidence="8">
    <location>
        <position position="1386"/>
    </location>
</feature>
<keyword evidence="6" id="KW-0418">Kinase</keyword>
<dbReference type="PROSITE" id="PS50885">
    <property type="entry name" value="HAMP"/>
    <property type="match status" value="1"/>
</dbReference>
<dbReference type="Gene3D" id="1.10.287.130">
    <property type="match status" value="1"/>
</dbReference>
<dbReference type="Pfam" id="PF00512">
    <property type="entry name" value="HisKA"/>
    <property type="match status" value="1"/>
</dbReference>
<dbReference type="InterPro" id="IPR005467">
    <property type="entry name" value="His_kinase_dom"/>
</dbReference>
<dbReference type="InterPro" id="IPR001789">
    <property type="entry name" value="Sig_transdc_resp-reg_receiver"/>
</dbReference>
<feature type="compositionally biased region" description="Low complexity" evidence="9">
    <location>
        <begin position="696"/>
        <end position="721"/>
    </location>
</feature>
<accession>A0A090BW58</accession>
<evidence type="ECO:0000256" key="8">
    <source>
        <dbReference type="PROSITE-ProRule" id="PRU00169"/>
    </source>
</evidence>
<dbReference type="InterPro" id="IPR003594">
    <property type="entry name" value="HATPase_dom"/>
</dbReference>
<evidence type="ECO:0000256" key="3">
    <source>
        <dbReference type="ARBA" id="ARBA00012438"/>
    </source>
</evidence>
<feature type="transmembrane region" description="Helical" evidence="10">
    <location>
        <begin position="12"/>
        <end position="34"/>
    </location>
</feature>
<evidence type="ECO:0000256" key="1">
    <source>
        <dbReference type="ARBA" id="ARBA00000085"/>
    </source>
</evidence>
<dbReference type="GO" id="GO:0016020">
    <property type="term" value="C:membrane"/>
    <property type="evidence" value="ECO:0007669"/>
    <property type="project" value="UniProtKB-SubCell"/>
</dbReference>
<feature type="region of interest" description="Disordered" evidence="9">
    <location>
        <begin position="1018"/>
        <end position="1058"/>
    </location>
</feature>
<name>A0A090BW58_9GAMM</name>
<feature type="compositionally biased region" description="Low complexity" evidence="9">
    <location>
        <begin position="1022"/>
        <end position="1049"/>
    </location>
</feature>
<dbReference type="InterPro" id="IPR003018">
    <property type="entry name" value="GAF"/>
</dbReference>
<feature type="domain" description="Response regulatory" evidence="12">
    <location>
        <begin position="1190"/>
        <end position="1307"/>
    </location>
</feature>
<dbReference type="Pfam" id="PF13185">
    <property type="entry name" value="GAF_2"/>
    <property type="match status" value="1"/>
</dbReference>
<feature type="domain" description="Response regulatory" evidence="12">
    <location>
        <begin position="1336"/>
        <end position="1453"/>
    </location>
</feature>
<comment type="catalytic activity">
    <reaction evidence="1">
        <text>ATP + protein L-histidine = ADP + protein N-phospho-L-histidine.</text>
        <dbReference type="EC" id="2.7.13.3"/>
    </reaction>
</comment>
<feature type="region of interest" description="Disordered" evidence="9">
    <location>
        <begin position="696"/>
        <end position="741"/>
    </location>
</feature>
<dbReference type="Pfam" id="PF00072">
    <property type="entry name" value="Response_reg"/>
    <property type="match status" value="2"/>
</dbReference>
<dbReference type="CDD" id="cd00156">
    <property type="entry name" value="REC"/>
    <property type="match status" value="1"/>
</dbReference>
<dbReference type="Proteomes" id="UP000031623">
    <property type="component" value="Chromosome"/>
</dbReference>
<evidence type="ECO:0000313" key="14">
    <source>
        <dbReference type="EMBL" id="BAP58031.1"/>
    </source>
</evidence>
<dbReference type="CDD" id="cd00082">
    <property type="entry name" value="HisKA"/>
    <property type="match status" value="1"/>
</dbReference>
<dbReference type="SUPFAM" id="SSF55874">
    <property type="entry name" value="ATPase domain of HSP90 chaperone/DNA topoisomerase II/histidine kinase"/>
    <property type="match status" value="1"/>
</dbReference>
<dbReference type="InterPro" id="IPR029016">
    <property type="entry name" value="GAF-like_dom_sf"/>
</dbReference>
<dbReference type="PANTHER" id="PTHR45339">
    <property type="entry name" value="HYBRID SIGNAL TRANSDUCTION HISTIDINE KINASE J"/>
    <property type="match status" value="1"/>
</dbReference>
<evidence type="ECO:0000259" key="12">
    <source>
        <dbReference type="PROSITE" id="PS50110"/>
    </source>
</evidence>
<feature type="transmembrane region" description="Helical" evidence="10">
    <location>
        <begin position="291"/>
        <end position="313"/>
    </location>
</feature>
<dbReference type="Pfam" id="PF02518">
    <property type="entry name" value="HATPase_c"/>
    <property type="match status" value="1"/>
</dbReference>
<keyword evidence="10" id="KW-0812">Transmembrane</keyword>
<keyword evidence="10" id="KW-0472">Membrane</keyword>
<evidence type="ECO:0000259" key="13">
    <source>
        <dbReference type="PROSITE" id="PS50885"/>
    </source>
</evidence>
<feature type="modified residue" description="4-aspartylphosphate" evidence="8">
    <location>
        <position position="1239"/>
    </location>
</feature>
<dbReference type="OrthoDB" id="9810730at2"/>
<organism evidence="14 15">
    <name type="scientific">Thioploca ingrica</name>
    <dbReference type="NCBI Taxonomy" id="40754"/>
    <lineage>
        <taxon>Bacteria</taxon>
        <taxon>Pseudomonadati</taxon>
        <taxon>Pseudomonadota</taxon>
        <taxon>Gammaproteobacteria</taxon>
        <taxon>Thiotrichales</taxon>
        <taxon>Thiotrichaceae</taxon>
        <taxon>Thioploca</taxon>
    </lineage>
</organism>
<dbReference type="HOGENOM" id="CLU_000445_127_1_6"/>
<keyword evidence="7" id="KW-0902">Two-component regulatory system</keyword>
<dbReference type="SUPFAM" id="SSF47384">
    <property type="entry name" value="Homodimeric domain of signal transducing histidine kinase"/>
    <property type="match status" value="1"/>
</dbReference>
<dbReference type="Gene3D" id="3.40.50.2300">
    <property type="match status" value="3"/>
</dbReference>
<dbReference type="Gene3D" id="6.10.340.10">
    <property type="match status" value="1"/>
</dbReference>
<dbReference type="SUPFAM" id="SSF55781">
    <property type="entry name" value="GAF domain-like"/>
    <property type="match status" value="1"/>
</dbReference>
<dbReference type="PROSITE" id="PS50109">
    <property type="entry name" value="HIS_KIN"/>
    <property type="match status" value="1"/>
</dbReference>
<dbReference type="InterPro" id="IPR036890">
    <property type="entry name" value="HATPase_C_sf"/>
</dbReference>
<dbReference type="PRINTS" id="PR00344">
    <property type="entry name" value="BCTRLSENSOR"/>
</dbReference>
<dbReference type="GO" id="GO:0000155">
    <property type="term" value="F:phosphorelay sensor kinase activity"/>
    <property type="evidence" value="ECO:0007669"/>
    <property type="project" value="InterPro"/>
</dbReference>
<evidence type="ECO:0000256" key="9">
    <source>
        <dbReference type="SAM" id="MobiDB-lite"/>
    </source>
</evidence>
<dbReference type="InterPro" id="IPR003661">
    <property type="entry name" value="HisK_dim/P_dom"/>
</dbReference>
<evidence type="ECO:0000313" key="15">
    <source>
        <dbReference type="Proteomes" id="UP000031623"/>
    </source>
</evidence>
<dbReference type="EMBL" id="AP014633">
    <property type="protein sequence ID" value="BAP58031.1"/>
    <property type="molecule type" value="Genomic_DNA"/>
</dbReference>
<reference evidence="14 15" key="1">
    <citation type="journal article" date="2014" name="ISME J.">
        <title>Ecophysiology of Thioploca ingrica as revealed by the complete genome sequence supplemented with proteomic evidence.</title>
        <authorList>
            <person name="Kojima H."/>
            <person name="Ogura Y."/>
            <person name="Yamamoto N."/>
            <person name="Togashi T."/>
            <person name="Mori H."/>
            <person name="Watanabe T."/>
            <person name="Nemoto F."/>
            <person name="Kurokawa K."/>
            <person name="Hayashi T."/>
            <person name="Fukui M."/>
        </authorList>
    </citation>
    <scope>NUCLEOTIDE SEQUENCE [LARGE SCALE GENOMIC DNA]</scope>
</reference>
<evidence type="ECO:0000256" key="10">
    <source>
        <dbReference type="SAM" id="Phobius"/>
    </source>
</evidence>
<dbReference type="CDD" id="cd17546">
    <property type="entry name" value="REC_hyHK_CKI1_RcsC-like"/>
    <property type="match status" value="1"/>
</dbReference>
<evidence type="ECO:0000256" key="5">
    <source>
        <dbReference type="ARBA" id="ARBA00022679"/>
    </source>
</evidence>
<dbReference type="STRING" id="40754.THII_3734"/>
<feature type="compositionally biased region" description="Basic and acidic residues" evidence="9">
    <location>
        <begin position="722"/>
        <end position="741"/>
    </location>
</feature>
<feature type="domain" description="HAMP" evidence="13">
    <location>
        <begin position="314"/>
        <end position="374"/>
    </location>
</feature>
<dbReference type="SMART" id="SM00388">
    <property type="entry name" value="HisKA"/>
    <property type="match status" value="1"/>
</dbReference>
<feature type="domain" description="Histidine kinase" evidence="11">
    <location>
        <begin position="786"/>
        <end position="1018"/>
    </location>
</feature>
<comment type="subcellular location">
    <subcellularLocation>
        <location evidence="2">Membrane</location>
    </subcellularLocation>
</comment>
<evidence type="ECO:0000259" key="11">
    <source>
        <dbReference type="PROSITE" id="PS50109"/>
    </source>
</evidence>
<gene>
    <name evidence="14" type="ORF">THII_3734</name>
</gene>
<evidence type="ECO:0000256" key="6">
    <source>
        <dbReference type="ARBA" id="ARBA00022777"/>
    </source>
</evidence>
<evidence type="ECO:0000256" key="4">
    <source>
        <dbReference type="ARBA" id="ARBA00022553"/>
    </source>
</evidence>
<proteinExistence type="predicted"/>
<dbReference type="Gene3D" id="3.30.450.40">
    <property type="match status" value="1"/>
</dbReference>
<dbReference type="SMART" id="SM01358">
    <property type="entry name" value="HBM"/>
    <property type="match status" value="1"/>
</dbReference>
<dbReference type="KEGG" id="tig:THII_3734"/>
<evidence type="ECO:0000256" key="2">
    <source>
        <dbReference type="ARBA" id="ARBA00004370"/>
    </source>
</evidence>
<protein>
    <recommendedName>
        <fullName evidence="3">histidine kinase</fullName>
        <ecNumber evidence="3">2.7.13.3</ecNumber>
    </recommendedName>
</protein>
<dbReference type="InterPro" id="IPR003660">
    <property type="entry name" value="HAMP_dom"/>
</dbReference>
<dbReference type="InterPro" id="IPR011006">
    <property type="entry name" value="CheY-like_superfamily"/>
</dbReference>
<keyword evidence="10" id="KW-1133">Transmembrane helix</keyword>
<feature type="domain" description="Response regulatory" evidence="12">
    <location>
        <begin position="1068"/>
        <end position="1181"/>
    </location>
</feature>
<keyword evidence="4 8" id="KW-0597">Phosphoprotein</keyword>
<dbReference type="SMART" id="SM00448">
    <property type="entry name" value="REC"/>
    <property type="match status" value="2"/>
</dbReference>
<dbReference type="PROSITE" id="PS50110">
    <property type="entry name" value="RESPONSE_REGULATORY"/>
    <property type="match status" value="3"/>
</dbReference>
<keyword evidence="5" id="KW-0808">Transferase</keyword>
<feature type="modified residue" description="4-aspartylphosphate" evidence="8">
    <location>
        <position position="1117"/>
    </location>
</feature>
<keyword evidence="15" id="KW-1185">Reference proteome</keyword>
<evidence type="ECO:0000256" key="7">
    <source>
        <dbReference type="ARBA" id="ARBA00023012"/>
    </source>
</evidence>
<dbReference type="FunFam" id="3.30.565.10:FF:000010">
    <property type="entry name" value="Sensor histidine kinase RcsC"/>
    <property type="match status" value="1"/>
</dbReference>
<dbReference type="SUPFAM" id="SSF52172">
    <property type="entry name" value="CheY-like"/>
    <property type="match status" value="3"/>
</dbReference>
<dbReference type="InterPro" id="IPR036097">
    <property type="entry name" value="HisK_dim/P_sf"/>
</dbReference>
<dbReference type="PANTHER" id="PTHR45339:SF1">
    <property type="entry name" value="HYBRID SIGNAL TRANSDUCTION HISTIDINE KINASE J"/>
    <property type="match status" value="1"/>
</dbReference>
<dbReference type="CDD" id="cd16922">
    <property type="entry name" value="HATPase_EvgS-ArcB-TorS-like"/>
    <property type="match status" value="1"/>
</dbReference>
<dbReference type="EC" id="2.7.13.3" evidence="3"/>
<dbReference type="Gene3D" id="3.30.565.10">
    <property type="entry name" value="Histidine kinase-like ATPase, C-terminal domain"/>
    <property type="match status" value="1"/>
</dbReference>
<sequence length="1455" mass="165156">MFSWFNNLKIQTKLITVFLVIISLSIFIGIIALLSQNYIQAVVTHFFNTESKLAKMSLETQIAMLTARRREKDYLLYYKELGFEKAREEYAKPVQAQVAIIQNYLNEFEKFEIHREDLMAIKLLEQDVNNYKTEFFMVVELLEQRGFQDEGLEGQFRQRVHAIEQALQAQPQAGLMIDMLTMRRHEKDYLLRTEEKYSNQLHETVTEFKNHVSATEKLTATTKEQLITLVNQYQSAFDSLVQMDTQIAASVARYRQSIRQLEPLLEQMHQRALADENQEQENIQSVTQVTVWFILVTSLLVITISLSIALFLAKLLSKPLNFIVQGAQLLTTGNMALTGLDLTRLNQISGYQDEIGEIGRAFNTLANYFKAVIDDIVRVSRGLAAGNLHIMPQSEYRGDFLQIKDTLEIVLPDQQRVIEDIIQVSQGLAEGRLQVTPRALYKGDFAQIEIALKTALHTLREVIGDIVRIAQGLADGQQAIKAQAEYRGDFIQIKTALETATAKLAETTNKNIAQDWLKTGQAQLNNQMSGEQDIKILAKSIVTFLTTYLDAKVGLFYLWMESKQTEQQPYLQMIASYAYTQPGNSPPQFFIGEGLIGQAALEKRAIFCTHTPEEYTYIIRSGLSQAVPRCVFISPFLYENKVSGVIELGSAEILTELQQELLEQVMPNIGIAVNTALSRTRMQTLLQQSQEQAEQLRAQQEEMQQVNEELQSQAEELQTQQEELRQTNEQLESRTHDLEQQKEQIRDKNLTLEKTQAEMKKAQQAIEAKAQELELASQYKSEFLANMSHELRTPLNSLLILSQLLAENKTGNLSEKQQEYAHTIHSAGSDLLTLINDILDLSKVESGKMEVQLEEVSLTDFTQMIEPKFRHLAEQKTLAFQIELAPNLPHSLYTDLQKLKQIINNLLSNAFKFTAQGEVKLALRRPSSDDNLALLELEPSKTVAISVIDTGIGVPKDKQQLIFEAFQQADGTTSRRYGGTGLGLSISRQLARLLGGELRLQSEEGKGSTFTLYLPETRRETQLTSPPKLSTTPSTATTHLTTSNPTTSPTPAPEIMDDRQNLKPQDRCLLITEDDRRFANLLMEQAREKGFKCIIAEDGTTGLELAEKYRPHVIMLDIGLPKTDGWTVMERLKDNPEIRHIPVYFMSAADQNLAAKKLGAIGYLLKPVSMEQLTEAFNQIEQFLAKTVKKILVIVDHEIRQQQILTLVSHGEVQPTVATTKMEAEQHLQTVTFDCIIVDVDLKPGSGLRQLEQLHQACNLSPIPIILYAERELTVEEQKWLHQYTDTLTVKAVCSPERLLDEVTLFLHQLEAQLPQKQRQMLKMIHDKTAILTHKQVLLVDDDMRNIFALVSVLEDRDMKVFIAQNGKEALNLLEQHPDIDIVLMDIMMPEMDGYEAMRKIRSQTRFSKLPIIALTAKAMKGDKIKCIDAGANDYIAKPIDTDKLISLMKVWLYR</sequence>
<dbReference type="SMART" id="SM00387">
    <property type="entry name" value="HATPase_c"/>
    <property type="match status" value="1"/>
</dbReference>